<dbReference type="EC" id="4.3.2.3" evidence="5"/>
<dbReference type="InterPro" id="IPR007247">
    <property type="entry name" value="Ureidogly_lyase"/>
</dbReference>
<gene>
    <name evidence="5" type="ORF">WMW72_16725</name>
</gene>
<comment type="caution">
    <text evidence="5">The sequence shown here is derived from an EMBL/GenBank/DDBJ whole genome shotgun (WGS) entry which is preliminary data.</text>
</comment>
<proteinExistence type="predicted"/>
<keyword evidence="3 5" id="KW-0456">Lyase</keyword>
<accession>A0ABU9DMY3</accession>
<dbReference type="GO" id="GO:0050385">
    <property type="term" value="F:ureidoglycolate lyase activity"/>
    <property type="evidence" value="ECO:0007669"/>
    <property type="project" value="UniProtKB-EC"/>
</dbReference>
<dbReference type="Proteomes" id="UP001469365">
    <property type="component" value="Unassembled WGS sequence"/>
</dbReference>
<reference evidence="5 6" key="1">
    <citation type="submission" date="2024-04" db="EMBL/GenBank/DDBJ databases">
        <title>draft genome sequnece of Paenibacillus filicis.</title>
        <authorList>
            <person name="Kim D.-U."/>
        </authorList>
    </citation>
    <scope>NUCLEOTIDE SEQUENCE [LARGE SCALE GENOMIC DNA]</scope>
    <source>
        <strain evidence="5 6">KACC14197</strain>
    </source>
</reference>
<evidence type="ECO:0000256" key="3">
    <source>
        <dbReference type="ARBA" id="ARBA00023239"/>
    </source>
</evidence>
<dbReference type="InterPro" id="IPR011051">
    <property type="entry name" value="RmlC_Cupin_sf"/>
</dbReference>
<dbReference type="InterPro" id="IPR024060">
    <property type="entry name" value="Ureidoglycolate_lyase_dom_sf"/>
</dbReference>
<sequence>MHRPVKVESLTSGAFQAYGKVIDLPDYAPPKTGEGWDCWNYIAMMDVSVPIGMGLVVTWSRGLDVDSMERHVSREELLIAFDREIIQPVAACRDLQDPDEVPDPETVRCFRIKPRQGIILHRGIWHSPAYPAGDEATYLFAIEKKPDAFGDEMINPWVPFRNGIVIRMMM</sequence>
<dbReference type="Pfam" id="PF04115">
    <property type="entry name" value="Ureidogly_lyase"/>
    <property type="match status" value="1"/>
</dbReference>
<evidence type="ECO:0000256" key="1">
    <source>
        <dbReference type="ARBA" id="ARBA00011738"/>
    </source>
</evidence>
<dbReference type="RefSeq" id="WP_341416660.1">
    <property type="nucleotide sequence ID" value="NZ_JBBPCC010000010.1"/>
</dbReference>
<organism evidence="5 6">
    <name type="scientific">Paenibacillus filicis</name>
    <dbReference type="NCBI Taxonomy" id="669464"/>
    <lineage>
        <taxon>Bacteria</taxon>
        <taxon>Bacillati</taxon>
        <taxon>Bacillota</taxon>
        <taxon>Bacilli</taxon>
        <taxon>Bacillales</taxon>
        <taxon>Paenibacillaceae</taxon>
        <taxon>Paenibacillus</taxon>
    </lineage>
</organism>
<evidence type="ECO:0000313" key="6">
    <source>
        <dbReference type="Proteomes" id="UP001469365"/>
    </source>
</evidence>
<comment type="catalytic activity">
    <reaction evidence="4">
        <text>(S)-ureidoglycolate = urea + glyoxylate</text>
        <dbReference type="Rhea" id="RHEA:11304"/>
        <dbReference type="ChEBI" id="CHEBI:16199"/>
        <dbReference type="ChEBI" id="CHEBI:36655"/>
        <dbReference type="ChEBI" id="CHEBI:57296"/>
        <dbReference type="EC" id="4.3.2.3"/>
    </reaction>
</comment>
<protein>
    <submittedName>
        <fullName evidence="5">Ureidoglycolate lyase</fullName>
        <ecNumber evidence="5">4.3.2.3</ecNumber>
    </submittedName>
</protein>
<dbReference type="SUPFAM" id="SSF51182">
    <property type="entry name" value="RmlC-like cupins"/>
    <property type="match status" value="1"/>
</dbReference>
<evidence type="ECO:0000313" key="5">
    <source>
        <dbReference type="EMBL" id="MEK8129552.1"/>
    </source>
</evidence>
<name>A0ABU9DMY3_9BACL</name>
<keyword evidence="2" id="KW-0659">Purine metabolism</keyword>
<dbReference type="EMBL" id="JBBPCC010000010">
    <property type="protein sequence ID" value="MEK8129552.1"/>
    <property type="molecule type" value="Genomic_DNA"/>
</dbReference>
<evidence type="ECO:0000256" key="4">
    <source>
        <dbReference type="ARBA" id="ARBA00047684"/>
    </source>
</evidence>
<keyword evidence="6" id="KW-1185">Reference proteome</keyword>
<evidence type="ECO:0000256" key="2">
    <source>
        <dbReference type="ARBA" id="ARBA00022631"/>
    </source>
</evidence>
<comment type="subunit">
    <text evidence="1">Homodimer.</text>
</comment>
<dbReference type="Gene3D" id="2.60.120.480">
    <property type="entry name" value="Ureidoglycolate hydrolase"/>
    <property type="match status" value="1"/>
</dbReference>